<protein>
    <recommendedName>
        <fullName evidence="5">Lactaldehyde dehydrogenase</fullName>
        <ecNumber evidence="4">1.2.1.22</ecNumber>
    </recommendedName>
</protein>
<evidence type="ECO:0000256" key="9">
    <source>
        <dbReference type="PROSITE-ProRule" id="PRU10007"/>
    </source>
</evidence>
<dbReference type="EC" id="1.2.1.22" evidence="4"/>
<comment type="subunit">
    <text evidence="3">Homotetramer.</text>
</comment>
<dbReference type="EMBL" id="CP002551">
    <property type="protein sequence ID" value="ADZ08667.1"/>
    <property type="molecule type" value="Genomic_DNA"/>
</dbReference>
<keyword evidence="6 10" id="KW-0560">Oxidoreductase</keyword>
<dbReference type="PROSITE" id="PS00070">
    <property type="entry name" value="ALDEHYDE_DEHYDR_CYS"/>
    <property type="match status" value="1"/>
</dbReference>
<evidence type="ECO:0000256" key="10">
    <source>
        <dbReference type="RuleBase" id="RU003345"/>
    </source>
</evidence>
<evidence type="ECO:0000256" key="2">
    <source>
        <dbReference type="ARBA" id="ARBA00009986"/>
    </source>
</evidence>
<dbReference type="Proteomes" id="UP000007490">
    <property type="component" value="Chromosome"/>
</dbReference>
<organism evidence="12 13">
    <name type="scientific">Methanobacterium lacus (strain AL-21)</name>
    <dbReference type="NCBI Taxonomy" id="877455"/>
    <lineage>
        <taxon>Archaea</taxon>
        <taxon>Methanobacteriati</taxon>
        <taxon>Methanobacteriota</taxon>
        <taxon>Methanomada group</taxon>
        <taxon>Methanobacteria</taxon>
        <taxon>Methanobacteriales</taxon>
        <taxon>Methanobacteriaceae</taxon>
        <taxon>Methanobacterium</taxon>
    </lineage>
</organism>
<keyword evidence="7" id="KW-0520">NAD</keyword>
<dbReference type="InterPro" id="IPR016163">
    <property type="entry name" value="Ald_DH_C"/>
</dbReference>
<dbReference type="STRING" id="877455.Metbo_0415"/>
<dbReference type="FunFam" id="3.40.309.10:FF:000009">
    <property type="entry name" value="Aldehyde dehydrogenase A"/>
    <property type="match status" value="1"/>
</dbReference>
<dbReference type="InterPro" id="IPR051020">
    <property type="entry name" value="ALDH-related_metabolic_enz"/>
</dbReference>
<accession>F0T945</accession>
<dbReference type="Gene3D" id="3.40.605.10">
    <property type="entry name" value="Aldehyde Dehydrogenase, Chain A, domain 1"/>
    <property type="match status" value="1"/>
</dbReference>
<dbReference type="AlphaFoldDB" id="F0T945"/>
<comment type="pathway">
    <text evidence="1">Cofactor biosynthesis; coenzyme F420 biosynthesis.</text>
</comment>
<comment type="catalytic activity">
    <reaction evidence="8">
        <text>(S)-lactaldehyde + NAD(+) + H2O = (S)-lactate + NADH + 2 H(+)</text>
        <dbReference type="Rhea" id="RHEA:14277"/>
        <dbReference type="ChEBI" id="CHEBI:15377"/>
        <dbReference type="ChEBI" id="CHEBI:15378"/>
        <dbReference type="ChEBI" id="CHEBI:16651"/>
        <dbReference type="ChEBI" id="CHEBI:18041"/>
        <dbReference type="ChEBI" id="CHEBI:57540"/>
        <dbReference type="ChEBI" id="CHEBI:57945"/>
        <dbReference type="EC" id="1.2.1.22"/>
    </reaction>
</comment>
<evidence type="ECO:0000313" key="13">
    <source>
        <dbReference type="Proteomes" id="UP000007490"/>
    </source>
</evidence>
<dbReference type="PANTHER" id="PTHR42991">
    <property type="entry name" value="ALDEHYDE DEHYDROGENASE"/>
    <property type="match status" value="1"/>
</dbReference>
<reference evidence="12 13" key="2">
    <citation type="journal article" date="2014" name="Int. J. Syst. Evol. Microbiol.">
        <title>Methanobacterium paludis sp. nov. and a novel strain of Methanobacterium lacus isolated from northern peatlands.</title>
        <authorList>
            <person name="Cadillo-Quiroz H."/>
            <person name="Brauer S.L."/>
            <person name="Goodson N."/>
            <person name="Yavitt J.B."/>
            <person name="Zinder S.H."/>
        </authorList>
    </citation>
    <scope>NUCLEOTIDE SEQUENCE [LARGE SCALE GENOMIC DNA]</scope>
    <source>
        <strain evidence="12 13">AL-21</strain>
    </source>
</reference>
<evidence type="ECO:0000259" key="11">
    <source>
        <dbReference type="Pfam" id="PF00171"/>
    </source>
</evidence>
<dbReference type="InterPro" id="IPR029510">
    <property type="entry name" value="Ald_DH_CS_GLU"/>
</dbReference>
<comment type="similarity">
    <text evidence="2 10">Belongs to the aldehyde dehydrogenase family.</text>
</comment>
<keyword evidence="13" id="KW-1185">Reference proteome</keyword>
<dbReference type="FunFam" id="3.40.605.10:FF:000007">
    <property type="entry name" value="NAD/NADP-dependent betaine aldehyde dehydrogenase"/>
    <property type="match status" value="1"/>
</dbReference>
<reference evidence="13" key="1">
    <citation type="submission" date="2011-02" db="EMBL/GenBank/DDBJ databases">
        <title>Complete sequence of Methanobacterium sp. AL-21.</title>
        <authorList>
            <consortium name="US DOE Joint Genome Institute"/>
            <person name="Lucas S."/>
            <person name="Copeland A."/>
            <person name="Lapidus A."/>
            <person name="Cheng J.-F."/>
            <person name="Goodwin L."/>
            <person name="Pitluck S."/>
            <person name="Chertkov O."/>
            <person name="Detter J.C."/>
            <person name="Han C."/>
            <person name="Tapia R."/>
            <person name="Land M."/>
            <person name="Hauser L."/>
            <person name="Kyrpides N."/>
            <person name="Ivanova N."/>
            <person name="Mikhailova N."/>
            <person name="Pagani I."/>
            <person name="Cadillo-Quiroz H."/>
            <person name="Imachi H."/>
            <person name="Zinder S."/>
            <person name="Liu W."/>
            <person name="Woyke T."/>
        </authorList>
    </citation>
    <scope>NUCLEOTIDE SEQUENCE [LARGE SCALE GENOMIC DNA]</scope>
    <source>
        <strain evidence="13">AL-21</strain>
    </source>
</reference>
<evidence type="ECO:0000256" key="5">
    <source>
        <dbReference type="ARBA" id="ARBA00019663"/>
    </source>
</evidence>
<dbReference type="Gene3D" id="3.40.309.10">
    <property type="entry name" value="Aldehyde Dehydrogenase, Chain A, domain 2"/>
    <property type="match status" value="1"/>
</dbReference>
<evidence type="ECO:0000256" key="6">
    <source>
        <dbReference type="ARBA" id="ARBA00023002"/>
    </source>
</evidence>
<sequence>MKMIINGSLVDSDEKIDVVNPVNNQVIDTVPSGTIEDVKTALETAYEAQKVFANYSSRKVSRIMYDIYEDLKQNSKELADLLTRETGKPIKDSNDEIKRSIETVLLAAEESKRIYGETVPLDAGIGGRTALGFTVKVPLGIVTAITPFNYPVNLAVHKIAPAIAAKNAVILKPSTQAPLAALKMVQIFNSHLPAGVVSAVTGKSSVIGDELVTNPRVNKISFTGSVETGVSISEKAGMKRINMELGGNDPLIVLEDADIDRAVEAAIKGSFLFSGQVCIAVKRIILEESIADEFAAKMVQRTKKLKVGDPLNPETDMGPMIDEQAAINVENLVNNAKSSGAKLLVGGEREGAFYLPTILDHVETSMDMVCNETFGPVAPLLRVKNLDEAINIANDTQYGLQAGIFTKSIENALKAAREIEAGSVIINRQSTFRTDNMPFGGFKMSGTGKEGIKYAVEDMTRSKLIIFG</sequence>
<dbReference type="InterPro" id="IPR016160">
    <property type="entry name" value="Ald_DH_CS_CYS"/>
</dbReference>
<name>F0T945_METLA</name>
<feature type="active site" evidence="9">
    <location>
        <position position="244"/>
    </location>
</feature>
<dbReference type="InterPro" id="IPR015590">
    <property type="entry name" value="Aldehyde_DH_dom"/>
</dbReference>
<dbReference type="PROSITE" id="PS00687">
    <property type="entry name" value="ALDEHYDE_DEHYDR_GLU"/>
    <property type="match status" value="1"/>
</dbReference>
<evidence type="ECO:0000256" key="1">
    <source>
        <dbReference type="ARBA" id="ARBA00005036"/>
    </source>
</evidence>
<evidence type="ECO:0000256" key="3">
    <source>
        <dbReference type="ARBA" id="ARBA00011881"/>
    </source>
</evidence>
<dbReference type="HOGENOM" id="CLU_005391_1_0_2"/>
<feature type="domain" description="Aldehyde dehydrogenase" evidence="11">
    <location>
        <begin position="12"/>
        <end position="464"/>
    </location>
</feature>
<dbReference type="PANTHER" id="PTHR42991:SF1">
    <property type="entry name" value="ALDEHYDE DEHYDROGENASE"/>
    <property type="match status" value="1"/>
</dbReference>
<dbReference type="UniPathway" id="UPA00071"/>
<dbReference type="GeneID" id="10276852"/>
<dbReference type="RefSeq" id="WP_013644018.1">
    <property type="nucleotide sequence ID" value="NC_015216.1"/>
</dbReference>
<evidence type="ECO:0000256" key="4">
    <source>
        <dbReference type="ARBA" id="ARBA00013052"/>
    </source>
</evidence>
<dbReference type="InterPro" id="IPR053404">
    <property type="entry name" value="Lactaldehyde_DH"/>
</dbReference>
<evidence type="ECO:0000256" key="8">
    <source>
        <dbReference type="ARBA" id="ARBA00049147"/>
    </source>
</evidence>
<proteinExistence type="inferred from homology"/>
<dbReference type="GO" id="GO:0008911">
    <property type="term" value="F:lactaldehyde dehydrogenase (NAD+) activity"/>
    <property type="evidence" value="ECO:0007669"/>
    <property type="project" value="UniProtKB-EC"/>
</dbReference>
<dbReference type="NCBIfam" id="NF040648">
    <property type="entry name" value="lactal_redase_Meth"/>
    <property type="match status" value="1"/>
</dbReference>
<dbReference type="OrthoDB" id="6342at2157"/>
<dbReference type="SUPFAM" id="SSF53720">
    <property type="entry name" value="ALDH-like"/>
    <property type="match status" value="1"/>
</dbReference>
<evidence type="ECO:0000313" key="12">
    <source>
        <dbReference type="EMBL" id="ADZ08667.1"/>
    </source>
</evidence>
<dbReference type="InterPro" id="IPR016162">
    <property type="entry name" value="Ald_DH_N"/>
</dbReference>
<gene>
    <name evidence="12" type="ordered locus">Metbo_0415</name>
</gene>
<dbReference type="Pfam" id="PF00171">
    <property type="entry name" value="Aldedh"/>
    <property type="match status" value="1"/>
</dbReference>
<evidence type="ECO:0000256" key="7">
    <source>
        <dbReference type="ARBA" id="ARBA00023027"/>
    </source>
</evidence>
<dbReference type="eggNOG" id="arCOG01252">
    <property type="taxonomic scope" value="Archaea"/>
</dbReference>
<dbReference type="InterPro" id="IPR016161">
    <property type="entry name" value="Ald_DH/histidinol_DH"/>
</dbReference>
<dbReference type="KEGG" id="mel:Metbo_0415"/>